<keyword evidence="19" id="KW-1185">Reference proteome</keyword>
<feature type="compositionally biased region" description="Low complexity" evidence="14">
    <location>
        <begin position="240"/>
        <end position="272"/>
    </location>
</feature>
<name>A0AAD3DYF1_9CHLO</name>
<evidence type="ECO:0000313" key="18">
    <source>
        <dbReference type="EMBL" id="GFR48908.1"/>
    </source>
</evidence>
<dbReference type="PANTHER" id="PTHR11006:SF89">
    <property type="entry name" value="PROTEIN ARGININE N-METHYLTRANSFERASE 3-RELATED"/>
    <property type="match status" value="1"/>
</dbReference>
<evidence type="ECO:0000256" key="6">
    <source>
        <dbReference type="ARBA" id="ARBA00022691"/>
    </source>
</evidence>
<feature type="compositionally biased region" description="Low complexity" evidence="14">
    <location>
        <begin position="611"/>
        <end position="642"/>
    </location>
</feature>
<evidence type="ECO:0000256" key="13">
    <source>
        <dbReference type="SAM" id="Coils"/>
    </source>
</evidence>
<dbReference type="PANTHER" id="PTHR11006">
    <property type="entry name" value="PROTEIN ARGININE N-METHYLTRANSFERASE"/>
    <property type="match status" value="1"/>
</dbReference>
<dbReference type="PROSITE" id="PS51678">
    <property type="entry name" value="SAM_MT_PRMT"/>
    <property type="match status" value="1"/>
</dbReference>
<dbReference type="InterPro" id="IPR029063">
    <property type="entry name" value="SAM-dependent_MTases_sf"/>
</dbReference>
<dbReference type="GO" id="GO:0035242">
    <property type="term" value="F:protein-arginine omega-N asymmetric methyltransferase activity"/>
    <property type="evidence" value="ECO:0007669"/>
    <property type="project" value="UniProtKB-EC"/>
</dbReference>
<dbReference type="GO" id="GO:0032259">
    <property type="term" value="P:methylation"/>
    <property type="evidence" value="ECO:0007669"/>
    <property type="project" value="UniProtKB-KW"/>
</dbReference>
<comment type="caution">
    <text evidence="18">The sequence shown here is derived from an EMBL/GenBank/DDBJ whole genome shotgun (WGS) entry which is preliminary data.</text>
</comment>
<dbReference type="SUPFAM" id="SSF57667">
    <property type="entry name" value="beta-beta-alpha zinc fingers"/>
    <property type="match status" value="1"/>
</dbReference>
<protein>
    <recommendedName>
        <fullName evidence="2">type I protein arginine methyltransferase</fullName>
        <ecNumber evidence="2">2.1.1.319</ecNumber>
    </recommendedName>
</protein>
<dbReference type="EMBL" id="BMAR01000026">
    <property type="protein sequence ID" value="GFR48908.1"/>
    <property type="molecule type" value="Genomic_DNA"/>
</dbReference>
<dbReference type="FunFam" id="3.40.50.150:FF:000003">
    <property type="entry name" value="Blast:Protein arginine N-methyltransferase 1"/>
    <property type="match status" value="1"/>
</dbReference>
<keyword evidence="4 12" id="KW-0489">Methyltransferase</keyword>
<dbReference type="GO" id="GO:0005634">
    <property type="term" value="C:nucleus"/>
    <property type="evidence" value="ECO:0007669"/>
    <property type="project" value="TreeGrafter"/>
</dbReference>
<evidence type="ECO:0000256" key="1">
    <source>
        <dbReference type="ARBA" id="ARBA00004514"/>
    </source>
</evidence>
<evidence type="ECO:0000256" key="12">
    <source>
        <dbReference type="PROSITE-ProRule" id="PRU01015"/>
    </source>
</evidence>
<feature type="domain" description="Protein arginine N-methyltransferase 3-like C2H2 zinc finger" evidence="16">
    <location>
        <begin position="87"/>
        <end position="137"/>
    </location>
</feature>
<dbReference type="Pfam" id="PF22528">
    <property type="entry name" value="PRMT_C"/>
    <property type="match status" value="1"/>
</dbReference>
<dbReference type="InterPro" id="IPR049482">
    <property type="entry name" value="ANM3-like_C2H2_Zf"/>
</dbReference>
<accession>A0AAD3DYF1</accession>
<feature type="region of interest" description="Disordered" evidence="14">
    <location>
        <begin position="610"/>
        <end position="642"/>
    </location>
</feature>
<evidence type="ECO:0000256" key="5">
    <source>
        <dbReference type="ARBA" id="ARBA00022679"/>
    </source>
</evidence>
<dbReference type="GO" id="GO:0005829">
    <property type="term" value="C:cytosol"/>
    <property type="evidence" value="ECO:0007669"/>
    <property type="project" value="UniProtKB-SubCell"/>
</dbReference>
<dbReference type="Proteomes" id="UP001054857">
    <property type="component" value="Unassembled WGS sequence"/>
</dbReference>
<feature type="non-terminal residue" evidence="18">
    <location>
        <position position="1"/>
    </location>
</feature>
<evidence type="ECO:0000259" key="15">
    <source>
        <dbReference type="Pfam" id="PF13649"/>
    </source>
</evidence>
<gene>
    <name evidence="18" type="ORF">Agub_g10857</name>
</gene>
<comment type="catalytic activity">
    <reaction evidence="11">
        <text>L-arginyl-[protein] + S-adenosyl-L-methionine = N(omega)-methyl-L-arginyl-[protein] + S-adenosyl-L-homocysteine + H(+)</text>
        <dbReference type="Rhea" id="RHEA:48100"/>
        <dbReference type="Rhea" id="RHEA-COMP:10532"/>
        <dbReference type="Rhea" id="RHEA-COMP:11990"/>
        <dbReference type="ChEBI" id="CHEBI:15378"/>
        <dbReference type="ChEBI" id="CHEBI:29965"/>
        <dbReference type="ChEBI" id="CHEBI:57856"/>
        <dbReference type="ChEBI" id="CHEBI:59789"/>
        <dbReference type="ChEBI" id="CHEBI:65280"/>
    </reaction>
    <physiologicalReaction direction="left-to-right" evidence="11">
        <dbReference type="Rhea" id="RHEA:48101"/>
    </physiologicalReaction>
</comment>
<comment type="catalytic activity">
    <reaction evidence="10">
        <text>L-arginyl-[protein] + 2 S-adenosyl-L-methionine = N(omega),N(omega)-dimethyl-L-arginyl-[protein] + 2 S-adenosyl-L-homocysteine + 2 H(+)</text>
        <dbReference type="Rhea" id="RHEA:48096"/>
        <dbReference type="Rhea" id="RHEA-COMP:10532"/>
        <dbReference type="Rhea" id="RHEA-COMP:11991"/>
        <dbReference type="ChEBI" id="CHEBI:15378"/>
        <dbReference type="ChEBI" id="CHEBI:29965"/>
        <dbReference type="ChEBI" id="CHEBI:57856"/>
        <dbReference type="ChEBI" id="CHEBI:59789"/>
        <dbReference type="ChEBI" id="CHEBI:61897"/>
        <dbReference type="EC" id="2.1.1.319"/>
    </reaction>
    <physiologicalReaction direction="left-to-right" evidence="10">
        <dbReference type="Rhea" id="RHEA:48097"/>
    </physiologicalReaction>
</comment>
<feature type="compositionally biased region" description="Gly residues" evidence="14">
    <location>
        <begin position="170"/>
        <end position="179"/>
    </location>
</feature>
<feature type="region of interest" description="Disordered" evidence="14">
    <location>
        <begin position="1"/>
        <end position="63"/>
    </location>
</feature>
<evidence type="ECO:0000256" key="2">
    <source>
        <dbReference type="ARBA" id="ARBA00011925"/>
    </source>
</evidence>
<evidence type="ECO:0000256" key="14">
    <source>
        <dbReference type="SAM" id="MobiDB-lite"/>
    </source>
</evidence>
<feature type="region of interest" description="Disordered" evidence="14">
    <location>
        <begin position="169"/>
        <end position="188"/>
    </location>
</feature>
<dbReference type="InterPro" id="IPR055135">
    <property type="entry name" value="PRMT_dom"/>
</dbReference>
<keyword evidence="8" id="KW-0863">Zinc-finger</keyword>
<evidence type="ECO:0000259" key="17">
    <source>
        <dbReference type="Pfam" id="PF22528"/>
    </source>
</evidence>
<dbReference type="InterPro" id="IPR041698">
    <property type="entry name" value="Methyltransf_25"/>
</dbReference>
<comment type="subcellular location">
    <subcellularLocation>
        <location evidence="1">Cytoplasm</location>
        <location evidence="1">Cytosol</location>
    </subcellularLocation>
</comment>
<dbReference type="Pfam" id="PF13649">
    <property type="entry name" value="Methyltransf_25"/>
    <property type="match status" value="1"/>
</dbReference>
<keyword evidence="5 12" id="KW-0808">Transferase</keyword>
<evidence type="ECO:0000256" key="9">
    <source>
        <dbReference type="ARBA" id="ARBA00022833"/>
    </source>
</evidence>
<dbReference type="SUPFAM" id="SSF53335">
    <property type="entry name" value="S-adenosyl-L-methionine-dependent methyltransferases"/>
    <property type="match status" value="1"/>
</dbReference>
<evidence type="ECO:0000256" key="10">
    <source>
        <dbReference type="ARBA" id="ARBA00047384"/>
    </source>
</evidence>
<feature type="domain" description="Protein arginine N-methyltransferase" evidence="17">
    <location>
        <begin position="445"/>
        <end position="613"/>
    </location>
</feature>
<evidence type="ECO:0000259" key="16">
    <source>
        <dbReference type="Pfam" id="PF21137"/>
    </source>
</evidence>
<dbReference type="InterPro" id="IPR025799">
    <property type="entry name" value="Arg_MeTrfase"/>
</dbReference>
<dbReference type="GO" id="GO:0042054">
    <property type="term" value="F:histone methyltransferase activity"/>
    <property type="evidence" value="ECO:0007669"/>
    <property type="project" value="TreeGrafter"/>
</dbReference>
<dbReference type="EC" id="2.1.1.319" evidence="2"/>
<reference evidence="18 19" key="1">
    <citation type="journal article" date="2021" name="Sci. Rep.">
        <title>Genome sequencing of the multicellular alga Astrephomene provides insights into convergent evolution of germ-soma differentiation.</title>
        <authorList>
            <person name="Yamashita S."/>
            <person name="Yamamoto K."/>
            <person name="Matsuzaki R."/>
            <person name="Suzuki S."/>
            <person name="Yamaguchi H."/>
            <person name="Hirooka S."/>
            <person name="Minakuchi Y."/>
            <person name="Miyagishima S."/>
            <person name="Kawachi M."/>
            <person name="Toyoda A."/>
            <person name="Nozaki H."/>
        </authorList>
    </citation>
    <scope>NUCLEOTIDE SEQUENCE [LARGE SCALE GENOMIC DNA]</scope>
    <source>
        <strain evidence="18 19">NIES-4017</strain>
    </source>
</reference>
<keyword evidence="3" id="KW-0963">Cytoplasm</keyword>
<feature type="region of interest" description="Disordered" evidence="14">
    <location>
        <begin position="531"/>
        <end position="558"/>
    </location>
</feature>
<feature type="compositionally biased region" description="Acidic residues" evidence="14">
    <location>
        <begin position="35"/>
        <end position="49"/>
    </location>
</feature>
<organism evidence="18 19">
    <name type="scientific">Astrephomene gubernaculifera</name>
    <dbReference type="NCBI Taxonomy" id="47775"/>
    <lineage>
        <taxon>Eukaryota</taxon>
        <taxon>Viridiplantae</taxon>
        <taxon>Chlorophyta</taxon>
        <taxon>core chlorophytes</taxon>
        <taxon>Chlorophyceae</taxon>
        <taxon>CS clade</taxon>
        <taxon>Chlamydomonadales</taxon>
        <taxon>Astrephomenaceae</taxon>
        <taxon>Astrephomene</taxon>
    </lineage>
</organism>
<dbReference type="AlphaFoldDB" id="A0AAD3DYF1"/>
<keyword evidence="7" id="KW-0479">Metal-binding</keyword>
<keyword evidence="9" id="KW-0862">Zinc</keyword>
<keyword evidence="6 12" id="KW-0949">S-adenosyl-L-methionine</keyword>
<evidence type="ECO:0000256" key="3">
    <source>
        <dbReference type="ARBA" id="ARBA00022490"/>
    </source>
</evidence>
<evidence type="ECO:0000256" key="11">
    <source>
        <dbReference type="ARBA" id="ARBA00049303"/>
    </source>
</evidence>
<sequence length="693" mass="72476">EMATTHEEDTSSYVSSSEDDDEQLVNPSGAAGRDEDWDEWQEEACDADEDATKSLFGPERLPNPEAAMEHDAAKYGFDLRQFAIQEGLDEYGIIRVINFIRTEVAAGRDPLPLLAASRSSTSTSASPAWADDRYLLPALQDDALLFYDYEEVAAEAAEAAAAARAAAGASGAGDAGAGPSGASSSAPTAPSTAAAVAAEAARLRAENEALRTALEAMRQAFMPEELREVLAGEAPSSSAPAAAAAAAPQEPSTSTAAAPAPAAAAPSAAPATAEEREEVAAAAAVAADKARKVDAAYFDSYSYFDIHREMLGDKPRTEAYRAALECNPGLLRGAAVLDVGCGTGILSLFACRAGASRVVAVDGSERIAGFARRHAELAGYSSSSGGPMTVVAGKVEQLDGQLPVDKVDVIVSEWMGYALLFETMLDTVLHARDRYLKPGGALLPDRAAIYIAGASSAAGGLGFWNDVYGFDMRPVAAAIAEAGQGQAVVLEVKKEHLVTSTACVKELDLCTMRSEDQDFTADFRLEALPATTSQQQPQEQQQQQQQQGSSGTSPPPQQVPQEVGCIALWFDTAFSSRHCAEHPVLLSTSPFAPPTHWAQTLLTLRRPVPLAAPSAPSAPSASASSASSASQQQDPAQAAAPPTASVITGRLSMVRSRAHHRSLDIALQYRAELSDGGVIEEAQLYHMSVTAPA</sequence>
<feature type="region of interest" description="Disordered" evidence="14">
    <location>
        <begin position="240"/>
        <end position="274"/>
    </location>
</feature>
<dbReference type="InterPro" id="IPR036236">
    <property type="entry name" value="Znf_C2H2_sf"/>
</dbReference>
<proteinExistence type="predicted"/>
<dbReference type="Pfam" id="PF21137">
    <property type="entry name" value="ANM3_C2H2_Zf"/>
    <property type="match status" value="1"/>
</dbReference>
<dbReference type="Gene3D" id="2.70.160.11">
    <property type="entry name" value="Hnrnp arginine n-methyltransferase1"/>
    <property type="match status" value="1"/>
</dbReference>
<dbReference type="Gene3D" id="3.40.50.150">
    <property type="entry name" value="Vaccinia Virus protein VP39"/>
    <property type="match status" value="1"/>
</dbReference>
<feature type="compositionally biased region" description="Low complexity" evidence="14">
    <location>
        <begin position="533"/>
        <end position="552"/>
    </location>
</feature>
<evidence type="ECO:0000256" key="7">
    <source>
        <dbReference type="ARBA" id="ARBA00022723"/>
    </source>
</evidence>
<dbReference type="CDD" id="cd02440">
    <property type="entry name" value="AdoMet_MTases"/>
    <property type="match status" value="1"/>
</dbReference>
<evidence type="ECO:0000256" key="8">
    <source>
        <dbReference type="ARBA" id="ARBA00022771"/>
    </source>
</evidence>
<feature type="coiled-coil region" evidence="13">
    <location>
        <begin position="193"/>
        <end position="220"/>
    </location>
</feature>
<keyword evidence="13" id="KW-0175">Coiled coil</keyword>
<feature type="domain" description="Methyltransferase" evidence="15">
    <location>
        <begin position="336"/>
        <end position="440"/>
    </location>
</feature>
<evidence type="ECO:0000256" key="4">
    <source>
        <dbReference type="ARBA" id="ARBA00022603"/>
    </source>
</evidence>
<dbReference type="GO" id="GO:0008270">
    <property type="term" value="F:zinc ion binding"/>
    <property type="evidence" value="ECO:0007669"/>
    <property type="project" value="UniProtKB-KW"/>
</dbReference>
<evidence type="ECO:0000313" key="19">
    <source>
        <dbReference type="Proteomes" id="UP001054857"/>
    </source>
</evidence>